<keyword evidence="5" id="KW-1185">Reference proteome</keyword>
<keyword evidence="1" id="KW-0812">Transmembrane</keyword>
<evidence type="ECO:0000313" key="4">
    <source>
        <dbReference type="EMBL" id="TKR59904.1"/>
    </source>
</evidence>
<accession>A0A4U5LUV2</accession>
<sequence length="191" mass="21238">MAYSYYSFLKDGYKWIQGVVGRAKWSQVLSLMLSLLAYGYLLVDSVVLLSKHEFLREVFPPMVLGIACVNAVICVVGIFSILVFILPQLQRSLKFAIFGLFSIGTQVYVIFYLLATSVTVAIVLVKKSEVVPAFVISICFLLMSITNLYISICHYRETMADKKGKTVLVSSKPNKCAVESILDCDKPIATP</sequence>
<comment type="caution">
    <text evidence="4">The sequence shown here is derived from an EMBL/GenBank/DDBJ whole genome shotgun (WGS) entry which is preliminary data.</text>
</comment>
<evidence type="ECO:0000313" key="5">
    <source>
        <dbReference type="Proteomes" id="UP000298663"/>
    </source>
</evidence>
<dbReference type="EMBL" id="AZBU02000012">
    <property type="protein sequence ID" value="TKR59904.1"/>
    <property type="molecule type" value="Genomic_DNA"/>
</dbReference>
<reference evidence="4 5" key="2">
    <citation type="journal article" date="2015" name="Genome Biol.">
        <title>Comparative genomics of Steinernema reveals deeply conserved gene regulatory networks.</title>
        <authorList>
            <person name="Dillman A.R."/>
            <person name="Macchietto M."/>
            <person name="Porter C.F."/>
            <person name="Rogers A."/>
            <person name="Williams B."/>
            <person name="Antoshechkin I."/>
            <person name="Lee M.M."/>
            <person name="Goodwin Z."/>
            <person name="Lu X."/>
            <person name="Lewis E.E."/>
            <person name="Goodrich-Blair H."/>
            <person name="Stock S.P."/>
            <person name="Adams B.J."/>
            <person name="Sternberg P.W."/>
            <person name="Mortazavi A."/>
        </authorList>
    </citation>
    <scope>NUCLEOTIDE SEQUENCE [LARGE SCALE GENOMIC DNA]</scope>
    <source>
        <strain evidence="4 5">ALL</strain>
    </source>
</reference>
<dbReference type="AlphaFoldDB" id="A0A4U5LUV2"/>
<organism evidence="4 5">
    <name type="scientific">Steinernema carpocapsae</name>
    <name type="common">Entomopathogenic nematode</name>
    <dbReference type="NCBI Taxonomy" id="34508"/>
    <lineage>
        <taxon>Eukaryota</taxon>
        <taxon>Metazoa</taxon>
        <taxon>Ecdysozoa</taxon>
        <taxon>Nematoda</taxon>
        <taxon>Chromadorea</taxon>
        <taxon>Rhabditida</taxon>
        <taxon>Tylenchina</taxon>
        <taxon>Panagrolaimomorpha</taxon>
        <taxon>Strongyloidoidea</taxon>
        <taxon>Steinernematidae</taxon>
        <taxon>Steinernema</taxon>
    </lineage>
</organism>
<keyword evidence="1" id="KW-1133">Transmembrane helix</keyword>
<evidence type="ECO:0000313" key="3">
    <source>
        <dbReference type="EMBL" id="TKR59889.1"/>
    </source>
</evidence>
<reference evidence="4" key="1">
    <citation type="submission" date="2013-11" db="EMBL/GenBank/DDBJ databases">
        <authorList>
            <person name="Sternberg P."/>
            <person name="Dillman A."/>
            <person name="Macchietto M."/>
        </authorList>
    </citation>
    <scope>NUCLEOTIDE SEQUENCE</scope>
    <source>
        <strain evidence="4">ALL</strain>
    </source>
</reference>
<gene>
    <name evidence="2" type="ORF">L596_029493</name>
    <name evidence="3" type="ORF">L596_029497</name>
    <name evidence="4" type="ORF">L596_029511</name>
</gene>
<name>A0A4U5LUV2_STECR</name>
<dbReference type="Proteomes" id="UP000298663">
    <property type="component" value="Unassembled WGS sequence"/>
</dbReference>
<feature type="transmembrane region" description="Helical" evidence="1">
    <location>
        <begin position="62"/>
        <end position="86"/>
    </location>
</feature>
<feature type="transmembrane region" description="Helical" evidence="1">
    <location>
        <begin position="130"/>
        <end position="150"/>
    </location>
</feature>
<keyword evidence="1" id="KW-0472">Membrane</keyword>
<evidence type="ECO:0000313" key="2">
    <source>
        <dbReference type="EMBL" id="TKR59884.1"/>
    </source>
</evidence>
<feature type="transmembrane region" description="Helical" evidence="1">
    <location>
        <begin position="28"/>
        <end position="50"/>
    </location>
</feature>
<proteinExistence type="predicted"/>
<reference evidence="4" key="3">
    <citation type="journal article" date="2019" name="G3 (Bethesda)">
        <title>Hybrid Assembly of the Genome of the Entomopathogenic Nematode Steinernema carpocapsae Identifies the X-Chromosome.</title>
        <authorList>
            <person name="Serra L."/>
            <person name="Macchietto M."/>
            <person name="Macias-Munoz A."/>
            <person name="McGill C.J."/>
            <person name="Rodriguez I.M."/>
            <person name="Rodriguez B."/>
            <person name="Murad R."/>
            <person name="Mortazavi A."/>
        </authorList>
    </citation>
    <scope>NUCLEOTIDE SEQUENCE</scope>
    <source>
        <strain evidence="4">ALL</strain>
    </source>
</reference>
<protein>
    <submittedName>
        <fullName evidence="4">Uncharacterized protein</fullName>
    </submittedName>
</protein>
<dbReference type="EMBL" id="AZBU02000012">
    <property type="protein sequence ID" value="TKR59889.1"/>
    <property type="molecule type" value="Genomic_DNA"/>
</dbReference>
<feature type="transmembrane region" description="Helical" evidence="1">
    <location>
        <begin position="98"/>
        <end position="124"/>
    </location>
</feature>
<evidence type="ECO:0000256" key="1">
    <source>
        <dbReference type="SAM" id="Phobius"/>
    </source>
</evidence>
<dbReference type="EMBL" id="AZBU02000012">
    <property type="protein sequence ID" value="TKR59884.1"/>
    <property type="molecule type" value="Genomic_DNA"/>
</dbReference>